<evidence type="ECO:0000256" key="16">
    <source>
        <dbReference type="ARBA" id="ARBA00023288"/>
    </source>
</evidence>
<keyword evidence="7" id="KW-0808">Transferase</keyword>
<evidence type="ECO:0000256" key="2">
    <source>
        <dbReference type="ARBA" id="ARBA00004170"/>
    </source>
</evidence>
<evidence type="ECO:0000256" key="13">
    <source>
        <dbReference type="ARBA" id="ARBA00022833"/>
    </source>
</evidence>
<keyword evidence="14" id="KW-0472">Membrane</keyword>
<dbReference type="Gene3D" id="3.30.40.10">
    <property type="entry name" value="Zinc/RING finger domain, C3HC4 (zinc finger)"/>
    <property type="match status" value="2"/>
</dbReference>
<comment type="caution">
    <text evidence="21">The sequence shown here is derived from an EMBL/GenBank/DDBJ whole genome shotgun (WGS) entry which is preliminary data.</text>
</comment>
<dbReference type="GO" id="GO:0070936">
    <property type="term" value="P:protein K48-linked ubiquitination"/>
    <property type="evidence" value="ECO:0007669"/>
    <property type="project" value="TreeGrafter"/>
</dbReference>
<dbReference type="GO" id="GO:0005768">
    <property type="term" value="C:endosome"/>
    <property type="evidence" value="ECO:0007669"/>
    <property type="project" value="UniProtKB-SubCell"/>
</dbReference>
<dbReference type="EC" id="2.3.2.27" evidence="6"/>
<keyword evidence="11 17" id="KW-0863">Zinc-finger</keyword>
<dbReference type="InterPro" id="IPR017455">
    <property type="entry name" value="Znf_FYVE-rel"/>
</dbReference>
<dbReference type="CDD" id="cd16489">
    <property type="entry name" value="mRING-CH-C4HC2H_ZNRF"/>
    <property type="match status" value="1"/>
</dbReference>
<gene>
    <name evidence="21" type="ORF">GGI15_003779</name>
</gene>
<evidence type="ECO:0000313" key="22">
    <source>
        <dbReference type="Proteomes" id="UP001140172"/>
    </source>
</evidence>
<evidence type="ECO:0000256" key="1">
    <source>
        <dbReference type="ARBA" id="ARBA00000900"/>
    </source>
</evidence>
<dbReference type="InterPro" id="IPR013083">
    <property type="entry name" value="Znf_RING/FYVE/PHD"/>
</dbReference>
<dbReference type="GO" id="GO:0016020">
    <property type="term" value="C:membrane"/>
    <property type="evidence" value="ECO:0007669"/>
    <property type="project" value="UniProtKB-SubCell"/>
</dbReference>
<dbReference type="SMART" id="SM00064">
    <property type="entry name" value="FYVE"/>
    <property type="match status" value="1"/>
</dbReference>
<dbReference type="PROSITE" id="PS50089">
    <property type="entry name" value="ZF_RING_2"/>
    <property type="match status" value="1"/>
</dbReference>
<sequence length="432" mass="46374">MHDRAAAAGGSSQERCVRRHPVESHGSGETVDEIELDEEGERRWIGQAGVRVVRLTMAAPDRPPGDSDDDSGDERGDTGESSRPGGSPGDSIHEAIVQSSGSPDADDYPLPALLQRQCLPESAWEADDSAASCRQCARRFTLFLRRHHCRRCGLLFCLACSSARTPLASPSPSSQAPYHTADDDTPLAHLMGRGAQAWRFSEQRVCDACAQAVDRLPPATGKTLVLLSEPSADILANSAHGIFEAPRAPSHRRTRSSGAANPLLVRPASESSVRTCPVCDLDWAAVWAAMRRVPGEGWQEAQERHVRMCIERMSAEMQGARPLEGPPEGTPGALDRIAIVGAGDGVRGQVAGSAPVSPAVHGGRTARSPAGVRYVAYRLTGDTQLLGQECAICFDDFAPGQHVARLNCLCTYHVACINEWLQRTPACPVHYE</sequence>
<protein>
    <recommendedName>
        <fullName evidence="6">RING-type E3 ubiquitin transferase</fullName>
        <ecNumber evidence="6">2.3.2.27</ecNumber>
    </recommendedName>
</protein>
<organism evidence="21 22">
    <name type="scientific">Coemansia interrupta</name>
    <dbReference type="NCBI Taxonomy" id="1126814"/>
    <lineage>
        <taxon>Eukaryota</taxon>
        <taxon>Fungi</taxon>
        <taxon>Fungi incertae sedis</taxon>
        <taxon>Zoopagomycota</taxon>
        <taxon>Kickxellomycotina</taxon>
        <taxon>Kickxellomycetes</taxon>
        <taxon>Kickxellales</taxon>
        <taxon>Kickxellaceae</taxon>
        <taxon>Coemansia</taxon>
    </lineage>
</organism>
<evidence type="ECO:0000313" key="21">
    <source>
        <dbReference type="EMBL" id="KAJ2779745.1"/>
    </source>
</evidence>
<evidence type="ECO:0000259" key="19">
    <source>
        <dbReference type="PROSITE" id="PS50089"/>
    </source>
</evidence>
<keyword evidence="22" id="KW-1185">Reference proteome</keyword>
<keyword evidence="15" id="KW-0458">Lysosome</keyword>
<dbReference type="EMBL" id="JANBUM010000283">
    <property type="protein sequence ID" value="KAJ2779745.1"/>
    <property type="molecule type" value="Genomic_DNA"/>
</dbReference>
<evidence type="ECO:0000256" key="7">
    <source>
        <dbReference type="ARBA" id="ARBA00022679"/>
    </source>
</evidence>
<evidence type="ECO:0000256" key="11">
    <source>
        <dbReference type="ARBA" id="ARBA00022771"/>
    </source>
</evidence>
<evidence type="ECO:0000259" key="20">
    <source>
        <dbReference type="PROSITE" id="PS50178"/>
    </source>
</evidence>
<keyword evidence="10" id="KW-0967">Endosome</keyword>
<feature type="region of interest" description="Disordered" evidence="18">
    <location>
        <begin position="1"/>
        <end position="109"/>
    </location>
</feature>
<dbReference type="Proteomes" id="UP001140172">
    <property type="component" value="Unassembled WGS sequence"/>
</dbReference>
<keyword evidence="13" id="KW-0862">Zinc</keyword>
<feature type="domain" description="FYVE-type" evidence="20">
    <location>
        <begin position="127"/>
        <end position="214"/>
    </location>
</feature>
<dbReference type="PANTHER" id="PTHR46661:SF4">
    <property type="entry name" value="RING-TYPE DOMAIN-CONTAINING PROTEIN"/>
    <property type="match status" value="1"/>
</dbReference>
<evidence type="ECO:0000256" key="17">
    <source>
        <dbReference type="PROSITE-ProRule" id="PRU00175"/>
    </source>
</evidence>
<keyword evidence="8" id="KW-0519">Myristate</keyword>
<comment type="catalytic activity">
    <reaction evidence="1">
        <text>S-ubiquitinyl-[E2 ubiquitin-conjugating enzyme]-L-cysteine + [acceptor protein]-L-lysine = [E2 ubiquitin-conjugating enzyme]-L-cysteine + N(6)-ubiquitinyl-[acceptor protein]-L-lysine.</text>
        <dbReference type="EC" id="2.3.2.27"/>
    </reaction>
</comment>
<dbReference type="InterPro" id="IPR011011">
    <property type="entry name" value="Znf_FYVE_PHD"/>
</dbReference>
<dbReference type="PROSITE" id="PS50178">
    <property type="entry name" value="ZF_FYVE"/>
    <property type="match status" value="1"/>
</dbReference>
<comment type="pathway">
    <text evidence="5">Protein modification; protein ubiquitination.</text>
</comment>
<evidence type="ECO:0000256" key="14">
    <source>
        <dbReference type="ARBA" id="ARBA00023136"/>
    </source>
</evidence>
<dbReference type="GO" id="GO:0008270">
    <property type="term" value="F:zinc ion binding"/>
    <property type="evidence" value="ECO:0007669"/>
    <property type="project" value="UniProtKB-KW"/>
</dbReference>
<dbReference type="Pfam" id="PF13639">
    <property type="entry name" value="zf-RING_2"/>
    <property type="match status" value="1"/>
</dbReference>
<dbReference type="InterPro" id="IPR001841">
    <property type="entry name" value="Znf_RING"/>
</dbReference>
<feature type="domain" description="RING-type" evidence="19">
    <location>
        <begin position="390"/>
        <end position="430"/>
    </location>
</feature>
<name>A0A9W8LHS2_9FUNG</name>
<dbReference type="GO" id="GO:0061630">
    <property type="term" value="F:ubiquitin protein ligase activity"/>
    <property type="evidence" value="ECO:0007669"/>
    <property type="project" value="UniProtKB-EC"/>
</dbReference>
<keyword evidence="16" id="KW-0449">Lipoprotein</keyword>
<evidence type="ECO:0000256" key="12">
    <source>
        <dbReference type="ARBA" id="ARBA00022786"/>
    </source>
</evidence>
<dbReference type="AlphaFoldDB" id="A0A9W8LHS2"/>
<evidence type="ECO:0000256" key="18">
    <source>
        <dbReference type="SAM" id="MobiDB-lite"/>
    </source>
</evidence>
<keyword evidence="12" id="KW-0833">Ubl conjugation pathway</keyword>
<dbReference type="GO" id="GO:0043161">
    <property type="term" value="P:proteasome-mediated ubiquitin-dependent protein catabolic process"/>
    <property type="evidence" value="ECO:0007669"/>
    <property type="project" value="TreeGrafter"/>
</dbReference>
<dbReference type="InterPro" id="IPR051878">
    <property type="entry name" value="ZNRF_ubiq-protein_ligase"/>
</dbReference>
<dbReference type="SUPFAM" id="SSF57850">
    <property type="entry name" value="RING/U-box"/>
    <property type="match status" value="1"/>
</dbReference>
<dbReference type="OrthoDB" id="660555at2759"/>
<proteinExistence type="predicted"/>
<dbReference type="Pfam" id="PF01363">
    <property type="entry name" value="FYVE"/>
    <property type="match status" value="1"/>
</dbReference>
<reference evidence="21" key="1">
    <citation type="submission" date="2022-07" db="EMBL/GenBank/DDBJ databases">
        <title>Phylogenomic reconstructions and comparative analyses of Kickxellomycotina fungi.</title>
        <authorList>
            <person name="Reynolds N.K."/>
            <person name="Stajich J.E."/>
            <person name="Barry K."/>
            <person name="Grigoriev I.V."/>
            <person name="Crous P."/>
            <person name="Smith M.E."/>
        </authorList>
    </citation>
    <scope>NUCLEOTIDE SEQUENCE</scope>
    <source>
        <strain evidence="21">BCRC 34489</strain>
    </source>
</reference>
<comment type="subcellular location">
    <subcellularLocation>
        <location evidence="3">Endosome</location>
    </subcellularLocation>
    <subcellularLocation>
        <location evidence="4">Lysosome</location>
    </subcellularLocation>
    <subcellularLocation>
        <location evidence="2">Membrane</location>
        <topology evidence="2">Peripheral membrane protein</topology>
    </subcellularLocation>
</comment>
<evidence type="ECO:0000256" key="6">
    <source>
        <dbReference type="ARBA" id="ARBA00012483"/>
    </source>
</evidence>
<evidence type="ECO:0000256" key="15">
    <source>
        <dbReference type="ARBA" id="ARBA00023228"/>
    </source>
</evidence>
<evidence type="ECO:0000256" key="5">
    <source>
        <dbReference type="ARBA" id="ARBA00004906"/>
    </source>
</evidence>
<keyword evidence="9" id="KW-0479">Metal-binding</keyword>
<evidence type="ECO:0000256" key="3">
    <source>
        <dbReference type="ARBA" id="ARBA00004177"/>
    </source>
</evidence>
<evidence type="ECO:0000256" key="8">
    <source>
        <dbReference type="ARBA" id="ARBA00022707"/>
    </source>
</evidence>
<evidence type="ECO:0000256" key="9">
    <source>
        <dbReference type="ARBA" id="ARBA00022723"/>
    </source>
</evidence>
<feature type="compositionally biased region" description="Acidic residues" evidence="18">
    <location>
        <begin position="30"/>
        <end position="39"/>
    </location>
</feature>
<dbReference type="SUPFAM" id="SSF57903">
    <property type="entry name" value="FYVE/PHD zinc finger"/>
    <property type="match status" value="1"/>
</dbReference>
<evidence type="ECO:0000256" key="4">
    <source>
        <dbReference type="ARBA" id="ARBA00004371"/>
    </source>
</evidence>
<evidence type="ECO:0000256" key="10">
    <source>
        <dbReference type="ARBA" id="ARBA00022753"/>
    </source>
</evidence>
<dbReference type="PANTHER" id="PTHR46661">
    <property type="entry name" value="E3 UBIQUITIN-PROTEIN LIGASE ZNRF1-LIKE PROTEIN"/>
    <property type="match status" value="1"/>
</dbReference>
<dbReference type="InterPro" id="IPR000306">
    <property type="entry name" value="Znf_FYVE"/>
</dbReference>
<accession>A0A9W8LHS2</accession>